<evidence type="ECO:0000256" key="1">
    <source>
        <dbReference type="SAM" id="MobiDB-lite"/>
    </source>
</evidence>
<reference evidence="2 3" key="1">
    <citation type="submission" date="2014-06" db="EMBL/GenBank/DDBJ databases">
        <authorList>
            <person name="Swart Estienne"/>
        </authorList>
    </citation>
    <scope>NUCLEOTIDE SEQUENCE [LARGE SCALE GENOMIC DNA]</scope>
    <source>
        <strain evidence="2 3">130c</strain>
    </source>
</reference>
<organism evidence="2 3">
    <name type="scientific">Stylonychia lemnae</name>
    <name type="common">Ciliate</name>
    <dbReference type="NCBI Taxonomy" id="5949"/>
    <lineage>
        <taxon>Eukaryota</taxon>
        <taxon>Sar</taxon>
        <taxon>Alveolata</taxon>
        <taxon>Ciliophora</taxon>
        <taxon>Intramacronucleata</taxon>
        <taxon>Spirotrichea</taxon>
        <taxon>Stichotrichia</taxon>
        <taxon>Sporadotrichida</taxon>
        <taxon>Oxytrichidae</taxon>
        <taxon>Stylonychinae</taxon>
        <taxon>Stylonychia</taxon>
    </lineage>
</organism>
<dbReference type="AlphaFoldDB" id="A0A078ASY4"/>
<gene>
    <name evidence="2" type="primary">Contig2167.g2333</name>
    <name evidence="2" type="ORF">STYLEM_14373</name>
</gene>
<name>A0A078ASY4_STYLE</name>
<feature type="region of interest" description="Disordered" evidence="1">
    <location>
        <begin position="212"/>
        <end position="242"/>
    </location>
</feature>
<evidence type="ECO:0000313" key="2">
    <source>
        <dbReference type="EMBL" id="CDW85299.1"/>
    </source>
</evidence>
<dbReference type="EMBL" id="CCKQ01013612">
    <property type="protein sequence ID" value="CDW85299.1"/>
    <property type="molecule type" value="Genomic_DNA"/>
</dbReference>
<feature type="region of interest" description="Disordered" evidence="1">
    <location>
        <begin position="92"/>
        <end position="113"/>
    </location>
</feature>
<feature type="compositionally biased region" description="Polar residues" evidence="1">
    <location>
        <begin position="212"/>
        <end position="239"/>
    </location>
</feature>
<proteinExistence type="predicted"/>
<evidence type="ECO:0000313" key="3">
    <source>
        <dbReference type="Proteomes" id="UP000039865"/>
    </source>
</evidence>
<keyword evidence="3" id="KW-1185">Reference proteome</keyword>
<protein>
    <submittedName>
        <fullName evidence="2">Uncharacterized protein</fullName>
    </submittedName>
</protein>
<sequence>MASRTGPCVGPGSYGVGKAIQKLKQKPCMAKFSQTFIQDEDCYEIVNNIRVLQPKYLKGKDKKLYDKNIECFQRNRLLRRISETYVHQRSIADQQYEKSGEQSHPTRSRNNLHDEISVDYQMLERPRTQQNIYNGGGRQRSKFVQSQYSKFQTLNQETQLEGNDLIVGQRNNIMDIRSMQNVKAQRAESSQKQMHNHTYSLIDRSTLMNGSTNASFEQYGKNQSQTTGLSSIKSKSKNGSEFGIRIRNQSSIGNRKRLDKNKKYIRNIIDNNLYVDDAQNYNTSANFKITPQMNLQNEPKNRNQYSNQQPFFEEIEVNLNPQQYK</sequence>
<dbReference type="InParanoid" id="A0A078ASY4"/>
<accession>A0A078ASY4</accession>
<dbReference type="Proteomes" id="UP000039865">
    <property type="component" value="Unassembled WGS sequence"/>
</dbReference>